<keyword evidence="5" id="KW-1185">Reference proteome</keyword>
<dbReference type="NCBIfam" id="TIGR02917">
    <property type="entry name" value="PEP_TPR_lipo"/>
    <property type="match status" value="1"/>
</dbReference>
<keyword evidence="2 3" id="KW-0802">TPR repeat</keyword>
<dbReference type="InterPro" id="IPR011990">
    <property type="entry name" value="TPR-like_helical_dom_sf"/>
</dbReference>
<organism evidence="4 5">
    <name type="scientific">Thiohalocapsa halophila</name>
    <dbReference type="NCBI Taxonomy" id="69359"/>
    <lineage>
        <taxon>Bacteria</taxon>
        <taxon>Pseudomonadati</taxon>
        <taxon>Pseudomonadota</taxon>
        <taxon>Gammaproteobacteria</taxon>
        <taxon>Chromatiales</taxon>
        <taxon>Chromatiaceae</taxon>
        <taxon>Thiohalocapsa</taxon>
    </lineage>
</organism>
<evidence type="ECO:0000256" key="3">
    <source>
        <dbReference type="PROSITE-ProRule" id="PRU00339"/>
    </source>
</evidence>
<dbReference type="PROSITE" id="PS50005">
    <property type="entry name" value="TPR"/>
    <property type="match status" value="1"/>
</dbReference>
<reference evidence="4 5" key="1">
    <citation type="journal article" date="2020" name="Microorganisms">
        <title>Osmotic Adaptation and Compatible Solute Biosynthesis of Phototrophic Bacteria as Revealed from Genome Analyses.</title>
        <authorList>
            <person name="Imhoff J.F."/>
            <person name="Rahn T."/>
            <person name="Kunzel S."/>
            <person name="Keller A."/>
            <person name="Neulinger S.C."/>
        </authorList>
    </citation>
    <scope>NUCLEOTIDE SEQUENCE [LARGE SCALE GENOMIC DNA]</scope>
    <source>
        <strain evidence="4 5">DSM 6210</strain>
    </source>
</reference>
<protein>
    <recommendedName>
        <fullName evidence="6">PEP-CTERM system TPR-repeat protein PrsT</fullName>
    </recommendedName>
</protein>
<dbReference type="InterPro" id="IPR019734">
    <property type="entry name" value="TPR_rpt"/>
</dbReference>
<gene>
    <name evidence="4" type="ORF">CKO31_05485</name>
</gene>
<comment type="caution">
    <text evidence="4">The sequence shown here is derived from an EMBL/GenBank/DDBJ whole genome shotgun (WGS) entry which is preliminary data.</text>
</comment>
<dbReference type="Gene3D" id="1.25.40.10">
    <property type="entry name" value="Tetratricopeptide repeat domain"/>
    <property type="match status" value="4"/>
</dbReference>
<dbReference type="EMBL" id="NRRV01000009">
    <property type="protein sequence ID" value="MBK1630204.1"/>
    <property type="molecule type" value="Genomic_DNA"/>
</dbReference>
<keyword evidence="1" id="KW-0677">Repeat</keyword>
<accession>A0ABS1CFC1</accession>
<evidence type="ECO:0000313" key="4">
    <source>
        <dbReference type="EMBL" id="MBK1630204.1"/>
    </source>
</evidence>
<dbReference type="SUPFAM" id="SSF48452">
    <property type="entry name" value="TPR-like"/>
    <property type="match status" value="4"/>
</dbReference>
<dbReference type="PANTHER" id="PTHR44186:SF1">
    <property type="entry name" value="BARDET-BIEDL SYNDROME 4 PROTEIN"/>
    <property type="match status" value="1"/>
</dbReference>
<dbReference type="Pfam" id="PF14559">
    <property type="entry name" value="TPR_19"/>
    <property type="match status" value="3"/>
</dbReference>
<dbReference type="SMART" id="SM00028">
    <property type="entry name" value="TPR"/>
    <property type="match status" value="17"/>
</dbReference>
<name>A0ABS1CFC1_9GAMM</name>
<feature type="repeat" description="TPR" evidence="3">
    <location>
        <begin position="518"/>
        <end position="551"/>
    </location>
</feature>
<evidence type="ECO:0000256" key="1">
    <source>
        <dbReference type="ARBA" id="ARBA00022737"/>
    </source>
</evidence>
<dbReference type="Proteomes" id="UP000748752">
    <property type="component" value="Unassembled WGS sequence"/>
</dbReference>
<evidence type="ECO:0008006" key="6">
    <source>
        <dbReference type="Google" id="ProtNLM"/>
    </source>
</evidence>
<dbReference type="Pfam" id="PF13181">
    <property type="entry name" value="TPR_8"/>
    <property type="match status" value="1"/>
</dbReference>
<evidence type="ECO:0000313" key="5">
    <source>
        <dbReference type="Proteomes" id="UP000748752"/>
    </source>
</evidence>
<dbReference type="Pfam" id="PF13414">
    <property type="entry name" value="TPR_11"/>
    <property type="match status" value="1"/>
</dbReference>
<dbReference type="InterPro" id="IPR014266">
    <property type="entry name" value="PEP-CTERM_TPR_PrsT"/>
</dbReference>
<dbReference type="Pfam" id="PF13432">
    <property type="entry name" value="TPR_16"/>
    <property type="match status" value="2"/>
</dbReference>
<evidence type="ECO:0000256" key="2">
    <source>
        <dbReference type="ARBA" id="ARBA00022803"/>
    </source>
</evidence>
<dbReference type="PANTHER" id="PTHR44186">
    <property type="match status" value="1"/>
</dbReference>
<proteinExistence type="predicted"/>
<sequence>MSVLALPPGGVMRVIGTKVGGALAALVLWSAHLVIAVADAPEDASAAAQRHHDRGNLSAAVIELKNALRADPNDAEARYRLGAIQLQLGDGAAAHKELLRARELGREGLAPFLARSLLLQDEHQRVLDEFPPDSTLPPSEQALLYAVRGDAHMALDDADAAAASYAIALDIVSEQPDALLGQARLAMRNGEADIARTKLRAALAVRPGFAAAWLQLARIEAAANDAAAAAPAFGKAIEYAQPDFGPRIQRAMFFIEQGDYDAAQEDIEMLRMRHEGHPAIAHLQGRVAFHTGRFDRAHEHFERAGGVPAFQRELPFYRGASALATGQYEQARDLLGRFLDANPDSSSAARLLARARLATGDAAGAEELLTRLLLEDPENADALRLMARIRERQSDADGAAAYRRRLAVLEPDDPMLAADLGLSLVKGDDDAVVEGLEILQTALRQEPDNLMADIGIVSALLRKGQGEAALSAAESMAEKYPDNGAPWALAGIARGTLGDLDGAQRAFEQALVLAPGEPSTAANLAAIALKQGRVDDARGYYEQALGQRPQHEQTLLKLAQLEARLGNDQAAETLLEQAIKAHPQRLAPQFALVGFYRDRGRVEEALLRLKRIQDAFSADPLYWSVLAVLQLSSGAPQAAVASLNRRIELEPAEAAAHLQLANAYAAAGDDAGFGVALFKALELRPDHPAASRLVEYFLGRAKDAESRVARMERIRALAPDRVELILADAAEALRQNRPASAEAYLHKAAKRVPHDPRLPLELARVQLKTGRPADALATLEAAARDIPGNARMLMVLAELQLASGRAADGKANLMKAAELAPKNAQVRNNLAWLLRQDDPDQALTLARQAVELSERREPSYLDTLGMILLQSGDAQAAQAALLGAVSIAPANATFQYHYALALEGAGSRDRARRVLLQLLSQAHDFPERTQAEALVERLR</sequence>